<dbReference type="HOGENOM" id="CLU_104957_4_1_4"/>
<dbReference type="KEGG" id="aaa:Acav_1612"/>
<keyword evidence="2" id="KW-1185">Reference proteome</keyword>
<accession>F0Q4M9</accession>
<protein>
    <recommendedName>
        <fullName evidence="3">Globin</fullName>
    </recommendedName>
</protein>
<dbReference type="Proteomes" id="UP000002482">
    <property type="component" value="Chromosome"/>
</dbReference>
<dbReference type="GO" id="GO:0019825">
    <property type="term" value="F:oxygen binding"/>
    <property type="evidence" value="ECO:0007669"/>
    <property type="project" value="InterPro"/>
</dbReference>
<dbReference type="InterPro" id="IPR012292">
    <property type="entry name" value="Globin/Proto"/>
</dbReference>
<dbReference type="SUPFAM" id="SSF46458">
    <property type="entry name" value="Globin-like"/>
    <property type="match status" value="1"/>
</dbReference>
<dbReference type="Gene3D" id="1.10.490.10">
    <property type="entry name" value="Globins"/>
    <property type="match status" value="1"/>
</dbReference>
<gene>
    <name evidence="1" type="ordered locus">Acav_1612</name>
</gene>
<sequence length="169" mass="18338">MRLPLTAGLPPCRAAIDTVQDNPSLAMPEQAPPPDILAPTPLDHDAIAALVHGFYADVRAHPLLGPVFEEALGDRWEPHLSRMVDFWATVALGARSYRGNVQQRHAALQGVTPAHFAAWVGLWKQHTERRFAPDVAHGLQQAAHGVARNLFRALVGRLPDFAGNAGHGH</sequence>
<evidence type="ECO:0008006" key="3">
    <source>
        <dbReference type="Google" id="ProtNLM"/>
    </source>
</evidence>
<dbReference type="GO" id="GO:0020037">
    <property type="term" value="F:heme binding"/>
    <property type="evidence" value="ECO:0007669"/>
    <property type="project" value="InterPro"/>
</dbReference>
<dbReference type="InterPro" id="IPR009050">
    <property type="entry name" value="Globin-like_sf"/>
</dbReference>
<evidence type="ECO:0000313" key="1">
    <source>
        <dbReference type="EMBL" id="ADX45533.1"/>
    </source>
</evidence>
<name>F0Q4M9_PARA1</name>
<evidence type="ECO:0000313" key="2">
    <source>
        <dbReference type="Proteomes" id="UP000002482"/>
    </source>
</evidence>
<organism evidence="1 2">
    <name type="scientific">Paracidovorax avenae (strain ATCC 19860 / DSM 7227 / CCUG 15838 / JCM 20985 / LMG 2117 / NCPPB 1011)</name>
    <name type="common">Acidovorax avenae</name>
    <dbReference type="NCBI Taxonomy" id="643561"/>
    <lineage>
        <taxon>Bacteria</taxon>
        <taxon>Pseudomonadati</taxon>
        <taxon>Pseudomonadota</taxon>
        <taxon>Betaproteobacteria</taxon>
        <taxon>Burkholderiales</taxon>
        <taxon>Comamonadaceae</taxon>
        <taxon>Paracidovorax</taxon>
    </lineage>
</organism>
<dbReference type="EMBL" id="CP002521">
    <property type="protein sequence ID" value="ADX45533.1"/>
    <property type="molecule type" value="Genomic_DNA"/>
</dbReference>
<proteinExistence type="predicted"/>
<reference evidence="1" key="1">
    <citation type="submission" date="2011-02" db="EMBL/GenBank/DDBJ databases">
        <title>Complete sequence of Acidovorax avenae subsp. avenae ATCC 19860.</title>
        <authorList>
            <consortium name="US DOE Joint Genome Institute"/>
            <person name="Lucas S."/>
            <person name="Copeland A."/>
            <person name="Lapidus A."/>
            <person name="Cheng J.-F."/>
            <person name="Goodwin L."/>
            <person name="Pitluck S."/>
            <person name="Chertkov O."/>
            <person name="Held B."/>
            <person name="Detter J.C."/>
            <person name="Han C."/>
            <person name="Tapia R."/>
            <person name="Land M."/>
            <person name="Hauser L."/>
            <person name="Kyrpides N."/>
            <person name="Ivanova N."/>
            <person name="Ovchinnikova G."/>
            <person name="Pagani I."/>
            <person name="Gordon S."/>
            <person name="Woyke T."/>
        </authorList>
    </citation>
    <scope>NUCLEOTIDE SEQUENCE</scope>
    <source>
        <strain evidence="1">ATCC 19860</strain>
    </source>
</reference>
<dbReference type="AlphaFoldDB" id="F0Q4M9"/>
<dbReference type="CDD" id="cd08916">
    <property type="entry name" value="TrHb3_P"/>
    <property type="match status" value="1"/>
</dbReference>